<dbReference type="SUPFAM" id="SSF53254">
    <property type="entry name" value="Phosphoglycerate mutase-like"/>
    <property type="match status" value="1"/>
</dbReference>
<dbReference type="InterPro" id="IPR029033">
    <property type="entry name" value="His_PPase_superfam"/>
</dbReference>
<gene>
    <name evidence="1" type="ORF">JCM15548_14625</name>
</gene>
<sequence length="164" mass="18044">MVRHAKTEPLTDAASDFERKLKKRGRGDASLVAGDLKDKDYVPDVLIASPAKRAIQTALIYAETYGIPEDDIKEAMFVYDGDTTARMLDAIAGLAGNAGTVMVVGHNPDMATLSMLLTREDFYHYPTCASSVIAFSITDWKDMSVGQGRSEYFVYPRLLKNNKA</sequence>
<comment type="caution">
    <text evidence="1">The sequence shown here is derived from an EMBL/GenBank/DDBJ whole genome shotgun (WGS) entry which is preliminary data.</text>
</comment>
<dbReference type="AlphaFoldDB" id="A0A0E9LR93"/>
<protein>
    <submittedName>
        <fullName evidence="1">Phosphohistidine phosphatase SixA</fullName>
    </submittedName>
</protein>
<keyword evidence="2" id="KW-1185">Reference proteome</keyword>
<dbReference type="CDD" id="cd07067">
    <property type="entry name" value="HP_PGM_like"/>
    <property type="match status" value="1"/>
</dbReference>
<evidence type="ECO:0000313" key="2">
    <source>
        <dbReference type="Proteomes" id="UP000032900"/>
    </source>
</evidence>
<dbReference type="Pfam" id="PF00300">
    <property type="entry name" value="His_Phos_1"/>
    <property type="match status" value="1"/>
</dbReference>
<reference evidence="1 2" key="1">
    <citation type="journal article" date="2015" name="Microbes Environ.">
        <title>Distribution and evolution of nitrogen fixation genes in the phylum bacteroidetes.</title>
        <authorList>
            <person name="Inoue J."/>
            <person name="Oshima K."/>
            <person name="Suda W."/>
            <person name="Sakamoto M."/>
            <person name="Iino T."/>
            <person name="Noda S."/>
            <person name="Hongoh Y."/>
            <person name="Hattori M."/>
            <person name="Ohkuma M."/>
        </authorList>
    </citation>
    <scope>NUCLEOTIDE SEQUENCE [LARGE SCALE GENOMIC DNA]</scope>
    <source>
        <strain evidence="1">JCM 15548</strain>
    </source>
</reference>
<dbReference type="STRING" id="1236989.JCM15548_14625"/>
<dbReference type="EMBL" id="BAZW01000098">
    <property type="protein sequence ID" value="GAO27774.1"/>
    <property type="molecule type" value="Genomic_DNA"/>
</dbReference>
<name>A0A0E9LR93_9BACT</name>
<organism evidence="1 2">
    <name type="scientific">Geofilum rubicundum JCM 15548</name>
    <dbReference type="NCBI Taxonomy" id="1236989"/>
    <lineage>
        <taxon>Bacteria</taxon>
        <taxon>Pseudomonadati</taxon>
        <taxon>Bacteroidota</taxon>
        <taxon>Bacteroidia</taxon>
        <taxon>Marinilabiliales</taxon>
        <taxon>Marinilabiliaceae</taxon>
        <taxon>Geofilum</taxon>
    </lineage>
</organism>
<dbReference type="PANTHER" id="PTHR47623:SF1">
    <property type="entry name" value="OS09G0287300 PROTEIN"/>
    <property type="match status" value="1"/>
</dbReference>
<dbReference type="Gene3D" id="3.40.50.1240">
    <property type="entry name" value="Phosphoglycerate mutase-like"/>
    <property type="match status" value="1"/>
</dbReference>
<dbReference type="Proteomes" id="UP000032900">
    <property type="component" value="Unassembled WGS sequence"/>
</dbReference>
<accession>A0A0E9LR93</accession>
<proteinExistence type="predicted"/>
<dbReference type="PANTHER" id="PTHR47623">
    <property type="entry name" value="OS09G0287300 PROTEIN"/>
    <property type="match status" value="1"/>
</dbReference>
<dbReference type="InterPro" id="IPR013078">
    <property type="entry name" value="His_Pase_superF_clade-1"/>
</dbReference>
<evidence type="ECO:0000313" key="1">
    <source>
        <dbReference type="EMBL" id="GAO27774.1"/>
    </source>
</evidence>